<organism evidence="2 3">
    <name type="scientific">Laodelphax striatellus</name>
    <name type="common">Small brown planthopper</name>
    <name type="synonym">Delphax striatella</name>
    <dbReference type="NCBI Taxonomy" id="195883"/>
    <lineage>
        <taxon>Eukaryota</taxon>
        <taxon>Metazoa</taxon>
        <taxon>Ecdysozoa</taxon>
        <taxon>Arthropoda</taxon>
        <taxon>Hexapoda</taxon>
        <taxon>Insecta</taxon>
        <taxon>Pterygota</taxon>
        <taxon>Neoptera</taxon>
        <taxon>Paraneoptera</taxon>
        <taxon>Hemiptera</taxon>
        <taxon>Auchenorrhyncha</taxon>
        <taxon>Fulgoroidea</taxon>
        <taxon>Delphacidae</taxon>
        <taxon>Criomorphinae</taxon>
        <taxon>Laodelphax</taxon>
    </lineage>
</organism>
<reference evidence="2" key="2">
    <citation type="submission" date="2019-02" db="EMBL/GenBank/DDBJ databases">
        <authorList>
            <person name="Zhu J."/>
            <person name="Jiang F."/>
            <person name="Wang X."/>
            <person name="Yang P."/>
            <person name="Bao Y."/>
            <person name="Zhao W."/>
            <person name="Wang W."/>
            <person name="Lu H."/>
            <person name="Wang Q."/>
            <person name="Cui N."/>
            <person name="Li J."/>
            <person name="Chen X."/>
            <person name="Luo L."/>
            <person name="Yu J."/>
            <person name="Kang L."/>
            <person name="Cui F."/>
        </authorList>
    </citation>
    <scope>NUCLEOTIDE SEQUENCE</scope>
    <source>
        <strain evidence="2">Lst14</strain>
        <tissue evidence="2">Whole body</tissue>
    </source>
</reference>
<reference evidence="2 3" key="1">
    <citation type="journal article" date="2017" name="Gigascience">
        <title>Genome sequence of the small brown planthopper, Laodelphax striatellus.</title>
        <authorList>
            <person name="Zhu J."/>
            <person name="Jiang F."/>
            <person name="Wang X."/>
            <person name="Yang P."/>
            <person name="Bao Y."/>
            <person name="Zhao W."/>
            <person name="Wang W."/>
            <person name="Lu H."/>
            <person name="Wang Q."/>
            <person name="Cui N."/>
            <person name="Li J."/>
            <person name="Chen X."/>
            <person name="Luo L."/>
            <person name="Yu J."/>
            <person name="Kang L."/>
            <person name="Cui F."/>
        </authorList>
    </citation>
    <scope>NUCLEOTIDE SEQUENCE [LARGE SCALE GENOMIC DNA]</scope>
    <source>
        <strain evidence="2">Lst14</strain>
        <tissue evidence="2">Whole body</tissue>
    </source>
</reference>
<name>A0A482X948_LAOST</name>
<dbReference type="EMBL" id="QKKF02032795">
    <property type="protein sequence ID" value="RZF34055.1"/>
    <property type="molecule type" value="Genomic_DNA"/>
</dbReference>
<evidence type="ECO:0000313" key="2">
    <source>
        <dbReference type="EMBL" id="RZF42273.1"/>
    </source>
</evidence>
<dbReference type="Proteomes" id="UP000291343">
    <property type="component" value="Unassembled WGS sequence"/>
</dbReference>
<gene>
    <name evidence="1" type="ORF">LSTR_LSTR013764</name>
    <name evidence="2" type="ORF">LSTR_LSTR016669</name>
</gene>
<accession>A0A482X948</accession>
<proteinExistence type="predicted"/>
<keyword evidence="3" id="KW-1185">Reference proteome</keyword>
<protein>
    <submittedName>
        <fullName evidence="2">Uncharacterized protein</fullName>
    </submittedName>
</protein>
<dbReference type="EMBL" id="QKKF02015296">
    <property type="protein sequence ID" value="RZF42273.1"/>
    <property type="molecule type" value="Genomic_DNA"/>
</dbReference>
<sequence length="77" mass="8589">MLKSAARQRSSRSPWEQLTWHRTSLDPLRMRAQSCRADSTLRSASNVHFLILSPSSDCRPSGRGQVVCSSVGYHAIC</sequence>
<dbReference type="InParanoid" id="A0A482X948"/>
<evidence type="ECO:0000313" key="3">
    <source>
        <dbReference type="Proteomes" id="UP000291343"/>
    </source>
</evidence>
<comment type="caution">
    <text evidence="2">The sequence shown here is derived from an EMBL/GenBank/DDBJ whole genome shotgun (WGS) entry which is preliminary data.</text>
</comment>
<dbReference type="AlphaFoldDB" id="A0A482X948"/>
<evidence type="ECO:0000313" key="1">
    <source>
        <dbReference type="EMBL" id="RZF34055.1"/>
    </source>
</evidence>